<proteinExistence type="predicted"/>
<evidence type="ECO:0000256" key="1">
    <source>
        <dbReference type="SAM" id="SignalP"/>
    </source>
</evidence>
<gene>
    <name evidence="2" type="ORF">SAMN04488511_110123</name>
</gene>
<sequence>MKIYFLLSTLLLALISDASFAQKVDKNLKMTSNYGTEDKELNDLLRFDGIDFYKIRFSGIDLKGKSYSISVKEFWKGKMKSEKKVFGTKDLAEAGLDKINDTTLEMKVISKMTSDNKIKISFVSDKFSNTKEYKGLKTKDYSLRNLAEESKLPITYGGNFYFMAIILPYEREDGSKSWCQVGSNGKDIENWGKKYGVRHYLLFLMKFE</sequence>
<dbReference type="STRING" id="332999.SAMN04488511_110123"/>
<evidence type="ECO:0000313" key="3">
    <source>
        <dbReference type="Proteomes" id="UP000198836"/>
    </source>
</evidence>
<evidence type="ECO:0000313" key="2">
    <source>
        <dbReference type="EMBL" id="SFA51680.1"/>
    </source>
</evidence>
<dbReference type="OrthoDB" id="883791at2"/>
<dbReference type="Proteomes" id="UP000198836">
    <property type="component" value="Unassembled WGS sequence"/>
</dbReference>
<feature type="signal peptide" evidence="1">
    <location>
        <begin position="1"/>
        <end position="21"/>
    </location>
</feature>
<feature type="chain" id="PRO_5011663773" evidence="1">
    <location>
        <begin position="22"/>
        <end position="208"/>
    </location>
</feature>
<protein>
    <submittedName>
        <fullName evidence="2">Uncharacterized protein</fullName>
    </submittedName>
</protein>
<dbReference type="EMBL" id="FOJM01000010">
    <property type="protein sequence ID" value="SFA51680.1"/>
    <property type="molecule type" value="Genomic_DNA"/>
</dbReference>
<organism evidence="2 3">
    <name type="scientific">Pedobacter suwonensis</name>
    <dbReference type="NCBI Taxonomy" id="332999"/>
    <lineage>
        <taxon>Bacteria</taxon>
        <taxon>Pseudomonadati</taxon>
        <taxon>Bacteroidota</taxon>
        <taxon>Sphingobacteriia</taxon>
        <taxon>Sphingobacteriales</taxon>
        <taxon>Sphingobacteriaceae</taxon>
        <taxon>Pedobacter</taxon>
    </lineage>
</organism>
<reference evidence="3" key="1">
    <citation type="submission" date="2016-10" db="EMBL/GenBank/DDBJ databases">
        <authorList>
            <person name="Varghese N."/>
            <person name="Submissions S."/>
        </authorList>
    </citation>
    <scope>NUCLEOTIDE SEQUENCE [LARGE SCALE GENOMIC DNA]</scope>
    <source>
        <strain evidence="3">DSM 18130</strain>
    </source>
</reference>
<dbReference type="AlphaFoldDB" id="A0A1I0TIT4"/>
<accession>A0A1I0TIT4</accession>
<keyword evidence="3" id="KW-1185">Reference proteome</keyword>
<name>A0A1I0TIT4_9SPHI</name>
<dbReference type="RefSeq" id="WP_090984462.1">
    <property type="nucleotide sequence ID" value="NZ_FOJM01000010.1"/>
</dbReference>
<keyword evidence="1" id="KW-0732">Signal</keyword>